<dbReference type="AlphaFoldDB" id="L1IHV0"/>
<dbReference type="KEGG" id="gtt:GUITHDRAFT_118406"/>
<evidence type="ECO:0000313" key="9">
    <source>
        <dbReference type="Proteomes" id="UP000011087"/>
    </source>
</evidence>
<organism evidence="7">
    <name type="scientific">Guillardia theta (strain CCMP2712)</name>
    <name type="common">Cryptophyte</name>
    <dbReference type="NCBI Taxonomy" id="905079"/>
    <lineage>
        <taxon>Eukaryota</taxon>
        <taxon>Cryptophyceae</taxon>
        <taxon>Pyrenomonadales</taxon>
        <taxon>Geminigeraceae</taxon>
        <taxon>Guillardia</taxon>
    </lineage>
</organism>
<name>L1IHV0_GUITC</name>
<sequence>MHHERPLRVIVQPRPRDGSSTLNPPSPVDLDQNAIVSLFHLRQTDAARRLGLSLSSLKVACRRIGINKWPYNRGGEHVQAARKAERSSDNNSDLSKEDEGVNESESRGRDWMEMRMQELMDEGLLHVSGLLSVSEGRLKRNAKLNISATRE</sequence>
<dbReference type="EnsemblProtists" id="EKX35385">
    <property type="protein sequence ID" value="EKX35385"/>
    <property type="gene ID" value="GUITHDRAFT_118406"/>
</dbReference>
<dbReference type="RefSeq" id="XP_005822365.1">
    <property type="nucleotide sequence ID" value="XM_005822308.1"/>
</dbReference>
<keyword evidence="3" id="KW-0804">Transcription</keyword>
<evidence type="ECO:0000256" key="4">
    <source>
        <dbReference type="ARBA" id="ARBA00023242"/>
    </source>
</evidence>
<protein>
    <recommendedName>
        <fullName evidence="6">RWP-RK domain-containing protein</fullName>
    </recommendedName>
</protein>
<dbReference type="EMBL" id="JH993091">
    <property type="protein sequence ID" value="EKX35385.1"/>
    <property type="molecule type" value="Genomic_DNA"/>
</dbReference>
<proteinExistence type="predicted"/>
<keyword evidence="4" id="KW-0539">Nucleus</keyword>
<dbReference type="InterPro" id="IPR003035">
    <property type="entry name" value="RWP-RK_dom"/>
</dbReference>
<keyword evidence="1" id="KW-0805">Transcription regulation</keyword>
<feature type="region of interest" description="Disordered" evidence="5">
    <location>
        <begin position="69"/>
        <end position="109"/>
    </location>
</feature>
<keyword evidence="2" id="KW-0238">DNA-binding</keyword>
<evidence type="ECO:0000259" key="6">
    <source>
        <dbReference type="PROSITE" id="PS51519"/>
    </source>
</evidence>
<feature type="region of interest" description="Disordered" evidence="5">
    <location>
        <begin position="1"/>
        <end position="28"/>
    </location>
</feature>
<evidence type="ECO:0000313" key="8">
    <source>
        <dbReference type="EnsemblProtists" id="EKX35385"/>
    </source>
</evidence>
<keyword evidence="9" id="KW-1185">Reference proteome</keyword>
<dbReference type="GO" id="GO:0003677">
    <property type="term" value="F:DNA binding"/>
    <property type="evidence" value="ECO:0007669"/>
    <property type="project" value="UniProtKB-KW"/>
</dbReference>
<evidence type="ECO:0000256" key="1">
    <source>
        <dbReference type="ARBA" id="ARBA00023015"/>
    </source>
</evidence>
<accession>L1IHV0</accession>
<dbReference type="HOGENOM" id="CLU_092984_4_1_1"/>
<feature type="domain" description="RWP-RK" evidence="6">
    <location>
        <begin position="13"/>
        <end position="98"/>
    </location>
</feature>
<evidence type="ECO:0000313" key="7">
    <source>
        <dbReference type="EMBL" id="EKX35385.1"/>
    </source>
</evidence>
<evidence type="ECO:0000256" key="5">
    <source>
        <dbReference type="SAM" id="MobiDB-lite"/>
    </source>
</evidence>
<reference evidence="7 9" key="1">
    <citation type="journal article" date="2012" name="Nature">
        <title>Algal genomes reveal evolutionary mosaicism and the fate of nucleomorphs.</title>
        <authorList>
            <consortium name="DOE Joint Genome Institute"/>
            <person name="Curtis B.A."/>
            <person name="Tanifuji G."/>
            <person name="Burki F."/>
            <person name="Gruber A."/>
            <person name="Irimia M."/>
            <person name="Maruyama S."/>
            <person name="Arias M.C."/>
            <person name="Ball S.G."/>
            <person name="Gile G.H."/>
            <person name="Hirakawa Y."/>
            <person name="Hopkins J.F."/>
            <person name="Kuo A."/>
            <person name="Rensing S.A."/>
            <person name="Schmutz J."/>
            <person name="Symeonidi A."/>
            <person name="Elias M."/>
            <person name="Eveleigh R.J."/>
            <person name="Herman E.K."/>
            <person name="Klute M.J."/>
            <person name="Nakayama T."/>
            <person name="Obornik M."/>
            <person name="Reyes-Prieto A."/>
            <person name="Armbrust E.V."/>
            <person name="Aves S.J."/>
            <person name="Beiko R.G."/>
            <person name="Coutinho P."/>
            <person name="Dacks J.B."/>
            <person name="Durnford D.G."/>
            <person name="Fast N.M."/>
            <person name="Green B.R."/>
            <person name="Grisdale C.J."/>
            <person name="Hempel F."/>
            <person name="Henrissat B."/>
            <person name="Hoppner M.P."/>
            <person name="Ishida K."/>
            <person name="Kim E."/>
            <person name="Koreny L."/>
            <person name="Kroth P.G."/>
            <person name="Liu Y."/>
            <person name="Malik S.B."/>
            <person name="Maier U.G."/>
            <person name="McRose D."/>
            <person name="Mock T."/>
            <person name="Neilson J.A."/>
            <person name="Onodera N.T."/>
            <person name="Poole A.M."/>
            <person name="Pritham E.J."/>
            <person name="Richards T.A."/>
            <person name="Rocap G."/>
            <person name="Roy S.W."/>
            <person name="Sarai C."/>
            <person name="Schaack S."/>
            <person name="Shirato S."/>
            <person name="Slamovits C.H."/>
            <person name="Spencer D.F."/>
            <person name="Suzuki S."/>
            <person name="Worden A.Z."/>
            <person name="Zauner S."/>
            <person name="Barry K."/>
            <person name="Bell C."/>
            <person name="Bharti A.K."/>
            <person name="Crow J.A."/>
            <person name="Grimwood J."/>
            <person name="Kramer R."/>
            <person name="Lindquist E."/>
            <person name="Lucas S."/>
            <person name="Salamov A."/>
            <person name="McFadden G.I."/>
            <person name="Lane C.E."/>
            <person name="Keeling P.J."/>
            <person name="Gray M.W."/>
            <person name="Grigoriev I.V."/>
            <person name="Archibald J.M."/>
        </authorList>
    </citation>
    <scope>NUCLEOTIDE SEQUENCE</scope>
    <source>
        <strain evidence="7 9">CCMP2712</strain>
    </source>
</reference>
<dbReference type="Proteomes" id="UP000011087">
    <property type="component" value="Unassembled WGS sequence"/>
</dbReference>
<dbReference type="Pfam" id="PF02042">
    <property type="entry name" value="RWP-RK"/>
    <property type="match status" value="1"/>
</dbReference>
<dbReference type="PROSITE" id="PS51519">
    <property type="entry name" value="RWP_RK"/>
    <property type="match status" value="1"/>
</dbReference>
<dbReference type="GeneID" id="17292136"/>
<dbReference type="PaxDb" id="55529-EKX35385"/>
<evidence type="ECO:0000256" key="3">
    <source>
        <dbReference type="ARBA" id="ARBA00023163"/>
    </source>
</evidence>
<feature type="compositionally biased region" description="Basic and acidic residues" evidence="5">
    <location>
        <begin position="82"/>
        <end position="109"/>
    </location>
</feature>
<evidence type="ECO:0000256" key="2">
    <source>
        <dbReference type="ARBA" id="ARBA00023125"/>
    </source>
</evidence>
<gene>
    <name evidence="7" type="ORF">GUITHDRAFT_118406</name>
</gene>
<reference evidence="9" key="2">
    <citation type="submission" date="2012-11" db="EMBL/GenBank/DDBJ databases">
        <authorList>
            <person name="Kuo A."/>
            <person name="Curtis B.A."/>
            <person name="Tanifuji G."/>
            <person name="Burki F."/>
            <person name="Gruber A."/>
            <person name="Irimia M."/>
            <person name="Maruyama S."/>
            <person name="Arias M.C."/>
            <person name="Ball S.G."/>
            <person name="Gile G.H."/>
            <person name="Hirakawa Y."/>
            <person name="Hopkins J.F."/>
            <person name="Rensing S.A."/>
            <person name="Schmutz J."/>
            <person name="Symeonidi A."/>
            <person name="Elias M."/>
            <person name="Eveleigh R.J."/>
            <person name="Herman E.K."/>
            <person name="Klute M.J."/>
            <person name="Nakayama T."/>
            <person name="Obornik M."/>
            <person name="Reyes-Prieto A."/>
            <person name="Armbrust E.V."/>
            <person name="Aves S.J."/>
            <person name="Beiko R.G."/>
            <person name="Coutinho P."/>
            <person name="Dacks J.B."/>
            <person name="Durnford D.G."/>
            <person name="Fast N.M."/>
            <person name="Green B.R."/>
            <person name="Grisdale C."/>
            <person name="Hempe F."/>
            <person name="Henrissat B."/>
            <person name="Hoppner M.P."/>
            <person name="Ishida K.-I."/>
            <person name="Kim E."/>
            <person name="Koreny L."/>
            <person name="Kroth P.G."/>
            <person name="Liu Y."/>
            <person name="Malik S.-B."/>
            <person name="Maier U.G."/>
            <person name="McRose D."/>
            <person name="Mock T."/>
            <person name="Neilson J.A."/>
            <person name="Onodera N.T."/>
            <person name="Poole A.M."/>
            <person name="Pritham E.J."/>
            <person name="Richards T.A."/>
            <person name="Rocap G."/>
            <person name="Roy S.W."/>
            <person name="Sarai C."/>
            <person name="Schaack S."/>
            <person name="Shirato S."/>
            <person name="Slamovits C.H."/>
            <person name="Spencer D.F."/>
            <person name="Suzuki S."/>
            <person name="Worden A.Z."/>
            <person name="Zauner S."/>
            <person name="Barry K."/>
            <person name="Bell C."/>
            <person name="Bharti A.K."/>
            <person name="Crow J.A."/>
            <person name="Grimwood J."/>
            <person name="Kramer R."/>
            <person name="Lindquist E."/>
            <person name="Lucas S."/>
            <person name="Salamov A."/>
            <person name="McFadden G.I."/>
            <person name="Lane C.E."/>
            <person name="Keeling P.J."/>
            <person name="Gray M.W."/>
            <person name="Grigoriev I.V."/>
            <person name="Archibald J.M."/>
        </authorList>
    </citation>
    <scope>NUCLEOTIDE SEQUENCE</scope>
    <source>
        <strain evidence="9">CCMP2712</strain>
    </source>
</reference>
<reference evidence="8" key="3">
    <citation type="submission" date="2016-03" db="UniProtKB">
        <authorList>
            <consortium name="EnsemblProtists"/>
        </authorList>
    </citation>
    <scope>IDENTIFICATION</scope>
</reference>